<feature type="compositionally biased region" description="Polar residues" evidence="1">
    <location>
        <begin position="676"/>
        <end position="687"/>
    </location>
</feature>
<feature type="compositionally biased region" description="Low complexity" evidence="1">
    <location>
        <begin position="665"/>
        <end position="675"/>
    </location>
</feature>
<comment type="caution">
    <text evidence="3">The sequence shown here is derived from an EMBL/GenBank/DDBJ whole genome shotgun (WGS) entry which is preliminary data.</text>
</comment>
<keyword evidence="3" id="KW-0808">Transferase</keyword>
<dbReference type="EMBL" id="PDNC01000063">
    <property type="protein sequence ID" value="PGH02139.1"/>
    <property type="molecule type" value="Genomic_DNA"/>
</dbReference>
<feature type="region of interest" description="Disordered" evidence="1">
    <location>
        <begin position="883"/>
        <end position="948"/>
    </location>
</feature>
<dbReference type="AlphaFoldDB" id="A0A2B7WZU2"/>
<dbReference type="OrthoDB" id="79687at2759"/>
<feature type="compositionally biased region" description="Polar residues" evidence="1">
    <location>
        <begin position="915"/>
        <end position="926"/>
    </location>
</feature>
<dbReference type="SMART" id="SM00220">
    <property type="entry name" value="S_TKc"/>
    <property type="match status" value="1"/>
</dbReference>
<dbReference type="InterPro" id="IPR000719">
    <property type="entry name" value="Prot_kinase_dom"/>
</dbReference>
<dbReference type="PANTHER" id="PTHR12984:SF6">
    <property type="entry name" value="SCY1-LIKE PROTEIN 2"/>
    <property type="match status" value="1"/>
</dbReference>
<dbReference type="Gene3D" id="1.25.10.10">
    <property type="entry name" value="Leucine-rich Repeat Variant"/>
    <property type="match status" value="1"/>
</dbReference>
<feature type="region of interest" description="Disordered" evidence="1">
    <location>
        <begin position="133"/>
        <end position="154"/>
    </location>
</feature>
<gene>
    <name evidence="3" type="ORF">GX51_04843</name>
</gene>
<dbReference type="SUPFAM" id="SSF56112">
    <property type="entry name" value="Protein kinase-like (PK-like)"/>
    <property type="match status" value="1"/>
</dbReference>
<reference evidence="3 4" key="1">
    <citation type="submission" date="2017-10" db="EMBL/GenBank/DDBJ databases">
        <title>Comparative genomics in systemic dimorphic fungi from Ajellomycetaceae.</title>
        <authorList>
            <person name="Munoz J.F."/>
            <person name="Mcewen J.G."/>
            <person name="Clay O.K."/>
            <person name="Cuomo C.A."/>
        </authorList>
    </citation>
    <scope>NUCLEOTIDE SEQUENCE [LARGE SCALE GENOMIC DNA]</scope>
    <source>
        <strain evidence="3 4">UAMH130</strain>
    </source>
</reference>
<dbReference type="GO" id="GO:0005524">
    <property type="term" value="F:ATP binding"/>
    <property type="evidence" value="ECO:0007669"/>
    <property type="project" value="InterPro"/>
</dbReference>
<dbReference type="Proteomes" id="UP000224080">
    <property type="component" value="Unassembled WGS sequence"/>
</dbReference>
<dbReference type="CDD" id="cd14011">
    <property type="entry name" value="PK_SCY1_like"/>
    <property type="match status" value="1"/>
</dbReference>
<dbReference type="Pfam" id="PF00069">
    <property type="entry name" value="Pkinase"/>
    <property type="match status" value="1"/>
</dbReference>
<evidence type="ECO:0000313" key="3">
    <source>
        <dbReference type="EMBL" id="PGH02139.1"/>
    </source>
</evidence>
<dbReference type="InterPro" id="IPR016024">
    <property type="entry name" value="ARM-type_fold"/>
</dbReference>
<dbReference type="GO" id="GO:0004672">
    <property type="term" value="F:protein kinase activity"/>
    <property type="evidence" value="ECO:0007669"/>
    <property type="project" value="InterPro"/>
</dbReference>
<organism evidence="3 4">
    <name type="scientific">Blastomyces parvus</name>
    <dbReference type="NCBI Taxonomy" id="2060905"/>
    <lineage>
        <taxon>Eukaryota</taxon>
        <taxon>Fungi</taxon>
        <taxon>Dikarya</taxon>
        <taxon>Ascomycota</taxon>
        <taxon>Pezizomycotina</taxon>
        <taxon>Eurotiomycetes</taxon>
        <taxon>Eurotiomycetidae</taxon>
        <taxon>Onygenales</taxon>
        <taxon>Ajellomycetaceae</taxon>
        <taxon>Blastomyces</taxon>
    </lineage>
</organism>
<dbReference type="InterPro" id="IPR011009">
    <property type="entry name" value="Kinase-like_dom_sf"/>
</dbReference>
<evidence type="ECO:0000313" key="4">
    <source>
        <dbReference type="Proteomes" id="UP000224080"/>
    </source>
</evidence>
<feature type="region of interest" description="Disordered" evidence="1">
    <location>
        <begin position="719"/>
        <end position="749"/>
    </location>
</feature>
<dbReference type="InterPro" id="IPR011989">
    <property type="entry name" value="ARM-like"/>
</dbReference>
<evidence type="ECO:0000259" key="2">
    <source>
        <dbReference type="PROSITE" id="PS50011"/>
    </source>
</evidence>
<feature type="compositionally biased region" description="Low complexity" evidence="1">
    <location>
        <begin position="807"/>
        <end position="825"/>
    </location>
</feature>
<feature type="domain" description="Protein kinase" evidence="2">
    <location>
        <begin position="32"/>
        <end position="347"/>
    </location>
</feature>
<dbReference type="Gene3D" id="1.10.510.10">
    <property type="entry name" value="Transferase(Phosphotransferase) domain 1"/>
    <property type="match status" value="1"/>
</dbReference>
<evidence type="ECO:0000256" key="1">
    <source>
        <dbReference type="SAM" id="MobiDB-lite"/>
    </source>
</evidence>
<protein>
    <submittedName>
        <fullName evidence="3">SCY1 protein kinase</fullName>
    </submittedName>
</protein>
<accession>A0A2B7WZU2</accession>
<proteinExistence type="predicted"/>
<keyword evidence="3" id="KW-0418">Kinase</keyword>
<dbReference type="SUPFAM" id="SSF48371">
    <property type="entry name" value="ARM repeat"/>
    <property type="match status" value="1"/>
</dbReference>
<keyword evidence="4" id="KW-1185">Reference proteome</keyword>
<feature type="region of interest" description="Disordered" evidence="1">
    <location>
        <begin position="560"/>
        <end position="579"/>
    </location>
</feature>
<dbReference type="PROSITE" id="PS50011">
    <property type="entry name" value="PROTEIN_KINASE_DOM"/>
    <property type="match status" value="1"/>
</dbReference>
<dbReference type="PANTHER" id="PTHR12984">
    <property type="entry name" value="SCY1-RELATED S/T PROTEIN KINASE-LIKE"/>
    <property type="match status" value="1"/>
</dbReference>
<dbReference type="STRING" id="2060905.A0A2B7WZU2"/>
<feature type="compositionally biased region" description="Polar residues" evidence="1">
    <location>
        <begin position="791"/>
        <end position="804"/>
    </location>
</feature>
<name>A0A2B7WZU2_9EURO</name>
<feature type="region of interest" description="Disordered" evidence="1">
    <location>
        <begin position="665"/>
        <end position="692"/>
    </location>
</feature>
<dbReference type="InterPro" id="IPR051177">
    <property type="entry name" value="CIK-Related_Protein"/>
</dbReference>
<dbReference type="Gene3D" id="3.30.200.20">
    <property type="entry name" value="Phosphorylase Kinase, domain 1"/>
    <property type="match status" value="1"/>
</dbReference>
<feature type="region of interest" description="Disordered" evidence="1">
    <location>
        <begin position="791"/>
        <end position="826"/>
    </location>
</feature>
<sequence length="948" mass="102533">MFSSALKSFSSNIAANYQLSPHPSFTSGPWKVYDGKKKSTGVAASVFVFDRKSLDARPGGLGSRSNTSSLKKLHDEAVERLKREASSLTRLRHPSILQVLEPVEDTRNGGLMFATEPVTTSLAGLLREKDDAERFSGGGRASRTGGSESDVNRTGNSIELDEIEIQKGLLQIAKGLEFLHESAGLVHGNLTPEAIYINAKSDWKISGLAFAGPADAGSQSSLPPLALSEVLYQDPRLPAAVQLDLDYTSPDFVIDSNICTSADLFSLGLIIVTLYNSPHTSPLKTHGNPSTYKKLLSSPSTIPSQSNGFLASGPIPKDLASHVLPRLIARRPAQRMDAKEFQQSQYFDNVLVSTIRFLETLPTKTANEKSQFMRGLGRILPEFPASVLERKVLGALLDESKDKELLPLILSNVFKIIKIIPSSPRVVPEKVLPHIKSIFLSAGAKGSTQERDHSKDASLMVVLENMDIIAKTCSGGDFKNDVLPVIRLGLESNTHSLVDASLRCLPVMLPILDFSTVKDDVFPPIASVFTRTSSLAIKVRGLESLVILCGGSVNEESLTRNGDSFGSSNKPEQPKSGSTSILDKYTVQEKVVPLLKAIKTKEPAVMMAALNVFRQVGQIADTEFIALEIIPTLWNFSLGPLLNVQQFARFMDLIKSLSSKVEQQQTKKLQSLSSSNDSGNPRTSDSNLFGMMEAANGGTDVEHTRSDFERLVLGKATTSSSNDASWNTWDTTKPNPTTPQATTDSTPRFSWSTVNSVSTNNTGVPNSLANLSGPSQRSITPDMSMTSFPTLAPSTTQRQSSMGSSFPALQPARPSQPSQPSLSSAWSTMTPITNTNNIQRPTSMMNQYSANPTYPLTSTASTTLPSTSSFGLNTQPTMPLSPFSIPPPPPSNFQQQQKSSAVPLSAAFGQPRANAPQQWNSNSTQIPPVLRPPVNQQKQGLDKYESLI</sequence>